<feature type="region of interest" description="Disordered" evidence="1">
    <location>
        <begin position="278"/>
        <end position="308"/>
    </location>
</feature>
<dbReference type="GO" id="GO:0033768">
    <property type="term" value="C:SUMO-targeted ubiquitin ligase complex"/>
    <property type="evidence" value="ECO:0007669"/>
    <property type="project" value="TreeGrafter"/>
</dbReference>
<dbReference type="EMBL" id="MU004238">
    <property type="protein sequence ID" value="KAF2666560.1"/>
    <property type="molecule type" value="Genomic_DNA"/>
</dbReference>
<evidence type="ECO:0000256" key="1">
    <source>
        <dbReference type="SAM" id="MobiDB-lite"/>
    </source>
</evidence>
<gene>
    <name evidence="2" type="ORF">BT63DRAFT_457509</name>
</gene>
<keyword evidence="3" id="KW-1185">Reference proteome</keyword>
<accession>A0A6A6U3S8</accession>
<dbReference type="InterPro" id="IPR038886">
    <property type="entry name" value="E3_SLX5/Rfp1"/>
</dbReference>
<feature type="compositionally biased region" description="Polar residues" evidence="1">
    <location>
        <begin position="77"/>
        <end position="90"/>
    </location>
</feature>
<dbReference type="Proteomes" id="UP000799302">
    <property type="component" value="Unassembled WGS sequence"/>
</dbReference>
<feature type="compositionally biased region" description="Basic and acidic residues" evidence="1">
    <location>
        <begin position="39"/>
        <end position="49"/>
    </location>
</feature>
<protein>
    <recommendedName>
        <fullName evidence="4">RING-type domain-containing protein</fullName>
    </recommendedName>
</protein>
<evidence type="ECO:0008006" key="4">
    <source>
        <dbReference type="Google" id="ProtNLM"/>
    </source>
</evidence>
<feature type="region of interest" description="Disordered" evidence="1">
    <location>
        <begin position="1"/>
        <end position="109"/>
    </location>
</feature>
<dbReference type="PANTHER" id="PTHR28042">
    <property type="entry name" value="E3 UBIQUITIN-PROTEIN LIGASE COMPLEX SLX5-SLX8 SUBUNIT SLX5"/>
    <property type="match status" value="1"/>
</dbReference>
<dbReference type="OrthoDB" id="2398441at2759"/>
<evidence type="ECO:0000313" key="3">
    <source>
        <dbReference type="Proteomes" id="UP000799302"/>
    </source>
</evidence>
<name>A0A6A6U3S8_9PEZI</name>
<sequence>MAPRRTRHMAFGLDDEDSPSPPAYRIRRTSHEAPQGSSRRREADMEGSRAVRRRRATPASYGELHQTGNPVDVVDLTSDSPEMSSRNPQRSTRELPPLRRGGPTAQETAQIQHARASGNLGTAARGPRFPNDIIDLDDFEGELDQEGEIRFISSRRLAEAPNPPRSNLRSTLANAQHGSIPAADIEFVGQRTLPRPSAPHPANLAGPFEYMPNVNNMIAQSFGFPNGGIEGLLDHLQVSVRNSLFPRRSGVSLSDGRRSNFITPGDLDYTLQGFSLGLHESHQSSPPEPVPDHPELPPPPRGFTRNPREDETYVCPNCDQELCTSEDELKQQVWVIKSCGHVYCGECATHRSVTRNKKDGIQAKISPFSKCVVEDCGVSVLTKTKMIQLFI</sequence>
<evidence type="ECO:0000313" key="2">
    <source>
        <dbReference type="EMBL" id="KAF2666560.1"/>
    </source>
</evidence>
<organism evidence="2 3">
    <name type="scientific">Microthyrium microscopicum</name>
    <dbReference type="NCBI Taxonomy" id="703497"/>
    <lineage>
        <taxon>Eukaryota</taxon>
        <taxon>Fungi</taxon>
        <taxon>Dikarya</taxon>
        <taxon>Ascomycota</taxon>
        <taxon>Pezizomycotina</taxon>
        <taxon>Dothideomycetes</taxon>
        <taxon>Dothideomycetes incertae sedis</taxon>
        <taxon>Microthyriales</taxon>
        <taxon>Microthyriaceae</taxon>
        <taxon>Microthyrium</taxon>
    </lineage>
</organism>
<dbReference type="PANTHER" id="PTHR28042:SF1">
    <property type="entry name" value="E3 UBIQUITIN-PROTEIN LIGASE COMPLEX SLX5-SLX8 SUBUNIT SLX5"/>
    <property type="match status" value="1"/>
</dbReference>
<reference evidence="2" key="1">
    <citation type="journal article" date="2020" name="Stud. Mycol.">
        <title>101 Dothideomycetes genomes: a test case for predicting lifestyles and emergence of pathogens.</title>
        <authorList>
            <person name="Haridas S."/>
            <person name="Albert R."/>
            <person name="Binder M."/>
            <person name="Bloem J."/>
            <person name="Labutti K."/>
            <person name="Salamov A."/>
            <person name="Andreopoulos B."/>
            <person name="Baker S."/>
            <person name="Barry K."/>
            <person name="Bills G."/>
            <person name="Bluhm B."/>
            <person name="Cannon C."/>
            <person name="Castanera R."/>
            <person name="Culley D."/>
            <person name="Daum C."/>
            <person name="Ezra D."/>
            <person name="Gonzalez J."/>
            <person name="Henrissat B."/>
            <person name="Kuo A."/>
            <person name="Liang C."/>
            <person name="Lipzen A."/>
            <person name="Lutzoni F."/>
            <person name="Magnuson J."/>
            <person name="Mondo S."/>
            <person name="Nolan M."/>
            <person name="Ohm R."/>
            <person name="Pangilinan J."/>
            <person name="Park H.-J."/>
            <person name="Ramirez L."/>
            <person name="Alfaro M."/>
            <person name="Sun H."/>
            <person name="Tritt A."/>
            <person name="Yoshinaga Y."/>
            <person name="Zwiers L.-H."/>
            <person name="Turgeon B."/>
            <person name="Goodwin S."/>
            <person name="Spatafora J."/>
            <person name="Crous P."/>
            <person name="Grigoriev I."/>
        </authorList>
    </citation>
    <scope>NUCLEOTIDE SEQUENCE</scope>
    <source>
        <strain evidence="2">CBS 115976</strain>
    </source>
</reference>
<dbReference type="AlphaFoldDB" id="A0A6A6U3S8"/>
<proteinExistence type="predicted"/>
<dbReference type="GO" id="GO:0004842">
    <property type="term" value="F:ubiquitin-protein transferase activity"/>
    <property type="evidence" value="ECO:0007669"/>
    <property type="project" value="TreeGrafter"/>
</dbReference>